<evidence type="ECO:0000259" key="6">
    <source>
        <dbReference type="PROSITE" id="PS50110"/>
    </source>
</evidence>
<evidence type="ECO:0000256" key="4">
    <source>
        <dbReference type="PROSITE-ProRule" id="PRU00169"/>
    </source>
</evidence>
<dbReference type="InterPro" id="IPR036388">
    <property type="entry name" value="WH-like_DNA-bd_sf"/>
</dbReference>
<gene>
    <name evidence="8" type="ORF">H5P27_03830</name>
</gene>
<dbReference type="PANTHER" id="PTHR48111">
    <property type="entry name" value="REGULATOR OF RPOS"/>
    <property type="match status" value="1"/>
</dbReference>
<evidence type="ECO:0000256" key="2">
    <source>
        <dbReference type="ARBA" id="ARBA00023012"/>
    </source>
</evidence>
<evidence type="ECO:0000259" key="7">
    <source>
        <dbReference type="PROSITE" id="PS51755"/>
    </source>
</evidence>
<dbReference type="InterPro" id="IPR001789">
    <property type="entry name" value="Sig_transdc_resp-reg_receiver"/>
</dbReference>
<dbReference type="PROSITE" id="PS50110">
    <property type="entry name" value="RESPONSE_REGULATORY"/>
    <property type="match status" value="1"/>
</dbReference>
<dbReference type="GO" id="GO:0032993">
    <property type="term" value="C:protein-DNA complex"/>
    <property type="evidence" value="ECO:0007669"/>
    <property type="project" value="TreeGrafter"/>
</dbReference>
<evidence type="ECO:0000313" key="8">
    <source>
        <dbReference type="EMBL" id="MBC2605166.1"/>
    </source>
</evidence>
<feature type="domain" description="OmpR/PhoB-type" evidence="7">
    <location>
        <begin position="141"/>
        <end position="241"/>
    </location>
</feature>
<keyword evidence="1 4" id="KW-0597">Phosphoprotein</keyword>
<comment type="caution">
    <text evidence="8">The sequence shown here is derived from an EMBL/GenBank/DDBJ whole genome shotgun (WGS) entry which is preliminary data.</text>
</comment>
<dbReference type="GO" id="GO:0000976">
    <property type="term" value="F:transcription cis-regulatory region binding"/>
    <property type="evidence" value="ECO:0007669"/>
    <property type="project" value="TreeGrafter"/>
</dbReference>
<evidence type="ECO:0000256" key="1">
    <source>
        <dbReference type="ARBA" id="ARBA00022553"/>
    </source>
</evidence>
<dbReference type="Pfam" id="PF00486">
    <property type="entry name" value="Trans_reg_C"/>
    <property type="match status" value="1"/>
</dbReference>
<accession>A0A7X1E7G3</accession>
<dbReference type="SMART" id="SM00862">
    <property type="entry name" value="Trans_reg_C"/>
    <property type="match status" value="1"/>
</dbReference>
<feature type="modified residue" description="4-aspartylphosphate" evidence="4">
    <location>
        <position position="57"/>
    </location>
</feature>
<dbReference type="SUPFAM" id="SSF52172">
    <property type="entry name" value="CheY-like"/>
    <property type="match status" value="1"/>
</dbReference>
<dbReference type="PANTHER" id="PTHR48111:SF40">
    <property type="entry name" value="PHOSPHATE REGULON TRANSCRIPTIONAL REGULATORY PROTEIN PHOB"/>
    <property type="match status" value="1"/>
</dbReference>
<dbReference type="Gene3D" id="1.10.10.10">
    <property type="entry name" value="Winged helix-like DNA-binding domain superfamily/Winged helix DNA-binding domain"/>
    <property type="match status" value="1"/>
</dbReference>
<dbReference type="SMART" id="SM00448">
    <property type="entry name" value="REC"/>
    <property type="match status" value="1"/>
</dbReference>
<proteinExistence type="predicted"/>
<dbReference type="Gene3D" id="6.10.250.690">
    <property type="match status" value="1"/>
</dbReference>
<dbReference type="SUPFAM" id="SSF46894">
    <property type="entry name" value="C-terminal effector domain of the bipartite response regulators"/>
    <property type="match status" value="1"/>
</dbReference>
<dbReference type="GO" id="GO:0006355">
    <property type="term" value="P:regulation of DNA-templated transcription"/>
    <property type="evidence" value="ECO:0007669"/>
    <property type="project" value="InterPro"/>
</dbReference>
<dbReference type="InterPro" id="IPR016032">
    <property type="entry name" value="Sig_transdc_resp-reg_C-effctor"/>
</dbReference>
<organism evidence="8 9">
    <name type="scientific">Pelagicoccus albus</name>
    <dbReference type="NCBI Taxonomy" id="415222"/>
    <lineage>
        <taxon>Bacteria</taxon>
        <taxon>Pseudomonadati</taxon>
        <taxon>Verrucomicrobiota</taxon>
        <taxon>Opitutia</taxon>
        <taxon>Puniceicoccales</taxon>
        <taxon>Pelagicoccaceae</taxon>
        <taxon>Pelagicoccus</taxon>
    </lineage>
</organism>
<keyword evidence="2" id="KW-0902">Two-component regulatory system</keyword>
<dbReference type="Proteomes" id="UP000526501">
    <property type="component" value="Unassembled WGS sequence"/>
</dbReference>
<dbReference type="InterPro" id="IPR001867">
    <property type="entry name" value="OmpR/PhoB-type_DNA-bd"/>
</dbReference>
<protein>
    <submittedName>
        <fullName evidence="8">Response regulator transcription factor</fullName>
    </submittedName>
</protein>
<dbReference type="GO" id="GO:0005829">
    <property type="term" value="C:cytosol"/>
    <property type="evidence" value="ECO:0007669"/>
    <property type="project" value="TreeGrafter"/>
</dbReference>
<keyword evidence="3 5" id="KW-0238">DNA-binding</keyword>
<dbReference type="AlphaFoldDB" id="A0A7X1E7G3"/>
<feature type="DNA-binding region" description="OmpR/PhoB-type" evidence="5">
    <location>
        <begin position="141"/>
        <end position="241"/>
    </location>
</feature>
<dbReference type="GO" id="GO:0000156">
    <property type="term" value="F:phosphorelay response regulator activity"/>
    <property type="evidence" value="ECO:0007669"/>
    <property type="project" value="TreeGrafter"/>
</dbReference>
<evidence type="ECO:0000256" key="3">
    <source>
        <dbReference type="ARBA" id="ARBA00023125"/>
    </source>
</evidence>
<dbReference type="PROSITE" id="PS51755">
    <property type="entry name" value="OMPR_PHOB"/>
    <property type="match status" value="1"/>
</dbReference>
<keyword evidence="9" id="KW-1185">Reference proteome</keyword>
<dbReference type="InterPro" id="IPR011006">
    <property type="entry name" value="CheY-like_superfamily"/>
</dbReference>
<dbReference type="CDD" id="cd00383">
    <property type="entry name" value="trans_reg_C"/>
    <property type="match status" value="1"/>
</dbReference>
<evidence type="ECO:0000313" key="9">
    <source>
        <dbReference type="Proteomes" id="UP000526501"/>
    </source>
</evidence>
<dbReference type="InterPro" id="IPR039420">
    <property type="entry name" value="WalR-like"/>
</dbReference>
<dbReference type="Gene3D" id="3.40.50.2300">
    <property type="match status" value="1"/>
</dbReference>
<dbReference type="RefSeq" id="WP_185659057.1">
    <property type="nucleotide sequence ID" value="NZ_CAWPOO010000006.1"/>
</dbReference>
<dbReference type="Pfam" id="PF00072">
    <property type="entry name" value="Response_reg"/>
    <property type="match status" value="1"/>
</dbReference>
<name>A0A7X1E7G3_9BACT</name>
<evidence type="ECO:0000256" key="5">
    <source>
        <dbReference type="PROSITE-ProRule" id="PRU01091"/>
    </source>
</evidence>
<dbReference type="EMBL" id="JACHVC010000006">
    <property type="protein sequence ID" value="MBC2605166.1"/>
    <property type="molecule type" value="Genomic_DNA"/>
</dbReference>
<sequence length="249" mass="28144">MPTKPKPLVLIVEDENELANVISEHLEAAGMQTQVCNRCALAMRFLKHNFANILLLDLTLPDQNGFSFLEDLKREDINIPTIFLTGNDSEISKVKGLELGADDYVTKPFSSPELVARIHAVLRRAEVAHDFNVTKNVKLTDAPFEFNTASVNPTSMEITFPDGEIVNIGRKEIGILSYLHENPDTIITRKNLIHSVWGIHADIRSRSLDQYIVKIRDLFKRKEAPLDNLKTIHGIGYQYEPLVRSQNTN</sequence>
<feature type="domain" description="Response regulatory" evidence="6">
    <location>
        <begin position="8"/>
        <end position="122"/>
    </location>
</feature>
<reference evidence="8 9" key="1">
    <citation type="submission" date="2020-07" db="EMBL/GenBank/DDBJ databases">
        <authorList>
            <person name="Feng X."/>
        </authorList>
    </citation>
    <scope>NUCLEOTIDE SEQUENCE [LARGE SCALE GENOMIC DNA]</scope>
    <source>
        <strain evidence="8 9">JCM23202</strain>
    </source>
</reference>